<dbReference type="InterPro" id="IPR014756">
    <property type="entry name" value="Ig_E-set"/>
</dbReference>
<dbReference type="PANTHER" id="PTHR34820">
    <property type="entry name" value="INNER MEMBRANE PROTEIN YEBZ"/>
    <property type="match status" value="1"/>
</dbReference>
<keyword evidence="9" id="KW-1185">Reference proteome</keyword>
<protein>
    <submittedName>
        <fullName evidence="8">Methionine-rich copper-binding protein CopC</fullName>
    </submittedName>
</protein>
<feature type="domain" description="CopC" evidence="7">
    <location>
        <begin position="31"/>
        <end position="123"/>
    </location>
</feature>
<keyword evidence="5" id="KW-0472">Membrane</keyword>
<proteinExistence type="predicted"/>
<organism evidence="8 9">
    <name type="scientific">Arthrobacter ginsengisoli</name>
    <dbReference type="NCBI Taxonomy" id="1356565"/>
    <lineage>
        <taxon>Bacteria</taxon>
        <taxon>Bacillati</taxon>
        <taxon>Actinomycetota</taxon>
        <taxon>Actinomycetes</taxon>
        <taxon>Micrococcales</taxon>
        <taxon>Micrococcaceae</taxon>
        <taxon>Arthrobacter</taxon>
    </lineage>
</organism>
<evidence type="ECO:0000259" key="7">
    <source>
        <dbReference type="Pfam" id="PF04234"/>
    </source>
</evidence>
<reference evidence="8 9" key="1">
    <citation type="submission" date="2023-07" db="EMBL/GenBank/DDBJ databases">
        <title>Sorghum-associated microbial communities from plants grown in Nebraska, USA.</title>
        <authorList>
            <person name="Schachtman D."/>
        </authorList>
    </citation>
    <scope>NUCLEOTIDE SEQUENCE [LARGE SCALE GENOMIC DNA]</scope>
    <source>
        <strain evidence="8 9">BE167</strain>
    </source>
</reference>
<sequence>MRLIRQLRGALLGAALLSAALLGAAAPASAHDAAESTSPVSGAVVATPPETVSITFNKNPLAIGAQIAVTDAAGANWADGPVEIVDNVASERLRPGAPAGLFTVAWRVASSDGHPIEGSFTFTATAAATAAATAGATGSTAAAAVPTMGTAQPGITPSPEQPASSAEPFPWSIVIFVGTAIGILVVLGLMAKSRLKSDSGSDTKS</sequence>
<dbReference type="SUPFAM" id="SSF81296">
    <property type="entry name" value="E set domains"/>
    <property type="match status" value="1"/>
</dbReference>
<dbReference type="Proteomes" id="UP001252243">
    <property type="component" value="Unassembled WGS sequence"/>
</dbReference>
<dbReference type="InterPro" id="IPR007348">
    <property type="entry name" value="CopC_dom"/>
</dbReference>
<evidence type="ECO:0000256" key="2">
    <source>
        <dbReference type="ARBA" id="ARBA00022723"/>
    </source>
</evidence>
<dbReference type="InterPro" id="IPR014755">
    <property type="entry name" value="Cu-Rt/internalin_Ig-like"/>
</dbReference>
<evidence type="ECO:0000256" key="3">
    <source>
        <dbReference type="ARBA" id="ARBA00022729"/>
    </source>
</evidence>
<evidence type="ECO:0000256" key="4">
    <source>
        <dbReference type="ARBA" id="ARBA00023008"/>
    </source>
</evidence>
<comment type="caution">
    <text evidence="8">The sequence shown here is derived from an EMBL/GenBank/DDBJ whole genome shotgun (WGS) entry which is preliminary data.</text>
</comment>
<feature type="chain" id="PRO_5045803471" evidence="6">
    <location>
        <begin position="31"/>
        <end position="205"/>
    </location>
</feature>
<dbReference type="Gene3D" id="2.60.40.1220">
    <property type="match status" value="1"/>
</dbReference>
<keyword evidence="2" id="KW-0479">Metal-binding</keyword>
<dbReference type="EMBL" id="JAVDVQ010000003">
    <property type="protein sequence ID" value="MDR7081824.1"/>
    <property type="molecule type" value="Genomic_DNA"/>
</dbReference>
<name>A0ABU1U9F6_9MICC</name>
<evidence type="ECO:0000256" key="1">
    <source>
        <dbReference type="ARBA" id="ARBA00004196"/>
    </source>
</evidence>
<evidence type="ECO:0000256" key="5">
    <source>
        <dbReference type="SAM" id="Phobius"/>
    </source>
</evidence>
<evidence type="ECO:0000256" key="6">
    <source>
        <dbReference type="SAM" id="SignalP"/>
    </source>
</evidence>
<feature type="transmembrane region" description="Helical" evidence="5">
    <location>
        <begin position="169"/>
        <end position="191"/>
    </location>
</feature>
<dbReference type="RefSeq" id="WP_310051480.1">
    <property type="nucleotide sequence ID" value="NZ_JAVDVQ010000003.1"/>
</dbReference>
<keyword evidence="4" id="KW-0186">Copper</keyword>
<accession>A0ABU1U9F6</accession>
<feature type="signal peptide" evidence="6">
    <location>
        <begin position="1"/>
        <end position="30"/>
    </location>
</feature>
<comment type="subcellular location">
    <subcellularLocation>
        <location evidence="1">Cell envelope</location>
    </subcellularLocation>
</comment>
<dbReference type="PANTHER" id="PTHR34820:SF4">
    <property type="entry name" value="INNER MEMBRANE PROTEIN YEBZ"/>
    <property type="match status" value="1"/>
</dbReference>
<gene>
    <name evidence="8" type="ORF">J2X01_001105</name>
</gene>
<keyword evidence="5" id="KW-0812">Transmembrane</keyword>
<keyword evidence="5" id="KW-1133">Transmembrane helix</keyword>
<dbReference type="Pfam" id="PF04234">
    <property type="entry name" value="CopC"/>
    <property type="match status" value="1"/>
</dbReference>
<evidence type="ECO:0000313" key="9">
    <source>
        <dbReference type="Proteomes" id="UP001252243"/>
    </source>
</evidence>
<keyword evidence="3 6" id="KW-0732">Signal</keyword>
<evidence type="ECO:0000313" key="8">
    <source>
        <dbReference type="EMBL" id="MDR7081824.1"/>
    </source>
</evidence>
<dbReference type="InterPro" id="IPR032694">
    <property type="entry name" value="CopC/D"/>
</dbReference>